<organism evidence="2 3">
    <name type="scientific">Azospirillum thermophilum</name>
    <dbReference type="NCBI Taxonomy" id="2202148"/>
    <lineage>
        <taxon>Bacteria</taxon>
        <taxon>Pseudomonadati</taxon>
        <taxon>Pseudomonadota</taxon>
        <taxon>Alphaproteobacteria</taxon>
        <taxon>Rhodospirillales</taxon>
        <taxon>Azospirillaceae</taxon>
        <taxon>Azospirillum</taxon>
    </lineage>
</organism>
<evidence type="ECO:0000256" key="1">
    <source>
        <dbReference type="PROSITE-ProRule" id="PRU00339"/>
    </source>
</evidence>
<dbReference type="InterPro" id="IPR019734">
    <property type="entry name" value="TPR_rpt"/>
</dbReference>
<dbReference type="SUPFAM" id="SSF53756">
    <property type="entry name" value="UDP-Glycosyltransferase/glycogen phosphorylase"/>
    <property type="match status" value="1"/>
</dbReference>
<dbReference type="Pfam" id="PF14559">
    <property type="entry name" value="TPR_19"/>
    <property type="match status" value="2"/>
</dbReference>
<dbReference type="PROSITE" id="PS50005">
    <property type="entry name" value="TPR"/>
    <property type="match status" value="5"/>
</dbReference>
<reference evidence="3" key="1">
    <citation type="submission" date="2018-05" db="EMBL/GenBank/DDBJ databases">
        <title>Azospirillum thermophila sp. nov., a novel isolated from hot spring.</title>
        <authorList>
            <person name="Zhao Z."/>
        </authorList>
    </citation>
    <scope>NUCLEOTIDE SEQUENCE [LARGE SCALE GENOMIC DNA]</scope>
    <source>
        <strain evidence="3">CFH 70021</strain>
        <plasmid evidence="3">unnamed4</plasmid>
    </source>
</reference>
<dbReference type="InterPro" id="IPR052943">
    <property type="entry name" value="TMTC_O-mannosyl-trnsfr"/>
</dbReference>
<geneLocation type="plasmid" evidence="2 3">
    <name>unnamed4</name>
</geneLocation>
<keyword evidence="1" id="KW-0802">TPR repeat</keyword>
<protein>
    <submittedName>
        <fullName evidence="2">Uncharacterized protein</fullName>
    </submittedName>
</protein>
<dbReference type="Proteomes" id="UP000245629">
    <property type="component" value="Plasmid unnamed4"/>
</dbReference>
<dbReference type="PANTHER" id="PTHR44809:SF1">
    <property type="entry name" value="PROTEIN O-MANNOSYL-TRANSFERASE TMTC1"/>
    <property type="match status" value="1"/>
</dbReference>
<keyword evidence="3" id="KW-1185">Reference proteome</keyword>
<dbReference type="SUPFAM" id="SSF48452">
    <property type="entry name" value="TPR-like"/>
    <property type="match status" value="1"/>
</dbReference>
<sequence length="589" mass="64831">MRTEDGNRKPCYGPATPRLSNLTLRMTDTPTAPQEADLLIGQGIHCLEAGRYPEAAALFRRTRALRGAAEDCYHLGLALHWLEQRQEAMAAYRQAISLRPDFPEALGNLGILLKEMHRLGEAAAVLRRALTIRPDHVEALSNLGLDLQAEDRAAEAAAVFRKALALRPGSAELLYNLARAQEDRRSYDEAAAAARRAAALRPDYAEAWSLLGTVLGNQEKLPHALAAYRVALTLRPDLPKVLCNLAKILQEKGALEQAIRVYGRSLHSQPDLPEAHWNLSLALLLKGELERGWEEYEWRWRRPSFQKAGPRFTQPQWRGEFGQGRTLLIHAEQGFGDSIQFIRYVGAILLHGWRVVVELPRPLLRLFSTIPGIALVAAGDPLPPFDAHCPMLSLPLAFGTGPGTIPAPIPYLAAEPERAALWRDRLPPRPPGGIRVGVVWQGNPQGTVDRGRSYPLASLAPLARLPGVRLVSLQKTHGLDQLGRLPPGMEVASPGPGFDEGPDAFLDTAAAMAGLDLIVSSDTSVAHLAGALGRPVWVALKAVPDWRWQLTGERSPWYPTMRLFRQGLQGDWEDVFRRMAAELARLLPG</sequence>
<feature type="repeat" description="TPR" evidence="1">
    <location>
        <begin position="205"/>
        <end position="238"/>
    </location>
</feature>
<name>A0A2S2D0I0_9PROT</name>
<evidence type="ECO:0000313" key="3">
    <source>
        <dbReference type="Proteomes" id="UP000245629"/>
    </source>
</evidence>
<feature type="repeat" description="TPR" evidence="1">
    <location>
        <begin position="103"/>
        <end position="136"/>
    </location>
</feature>
<dbReference type="OrthoDB" id="6193797at2"/>
<feature type="repeat" description="TPR" evidence="1">
    <location>
        <begin position="171"/>
        <end position="204"/>
    </location>
</feature>
<dbReference type="Gene3D" id="3.40.50.2000">
    <property type="entry name" value="Glycogen Phosphorylase B"/>
    <property type="match status" value="1"/>
</dbReference>
<dbReference type="AlphaFoldDB" id="A0A2S2D0I0"/>
<feature type="repeat" description="TPR" evidence="1">
    <location>
        <begin position="137"/>
        <end position="170"/>
    </location>
</feature>
<dbReference type="Pfam" id="PF13432">
    <property type="entry name" value="TPR_16"/>
    <property type="match status" value="2"/>
</dbReference>
<dbReference type="KEGG" id="azz:DEW08_30125"/>
<dbReference type="Gene3D" id="1.25.40.10">
    <property type="entry name" value="Tetratricopeptide repeat domain"/>
    <property type="match status" value="3"/>
</dbReference>
<evidence type="ECO:0000313" key="2">
    <source>
        <dbReference type="EMBL" id="AWK90269.1"/>
    </source>
</evidence>
<proteinExistence type="predicted"/>
<dbReference type="EMBL" id="CP029359">
    <property type="protein sequence ID" value="AWK90269.1"/>
    <property type="molecule type" value="Genomic_DNA"/>
</dbReference>
<keyword evidence="2" id="KW-0614">Plasmid</keyword>
<gene>
    <name evidence="2" type="ORF">DEW08_30125</name>
</gene>
<feature type="repeat" description="TPR" evidence="1">
    <location>
        <begin position="69"/>
        <end position="102"/>
    </location>
</feature>
<dbReference type="PANTHER" id="PTHR44809">
    <property type="match status" value="1"/>
</dbReference>
<dbReference type="InterPro" id="IPR011990">
    <property type="entry name" value="TPR-like_helical_dom_sf"/>
</dbReference>
<accession>A0A2S2D0I0</accession>
<dbReference type="SMART" id="SM00028">
    <property type="entry name" value="TPR"/>
    <property type="match status" value="6"/>
</dbReference>